<evidence type="ECO:0000256" key="6">
    <source>
        <dbReference type="ARBA" id="ARBA00023212"/>
    </source>
</evidence>
<dbReference type="GO" id="GO:0007018">
    <property type="term" value="P:microtubule-based movement"/>
    <property type="evidence" value="ECO:0007669"/>
    <property type="project" value="InterPro"/>
</dbReference>
<dbReference type="PANTHER" id="PTHR47968:SF75">
    <property type="entry name" value="CENTROMERE-ASSOCIATED PROTEIN E"/>
    <property type="match status" value="1"/>
</dbReference>
<evidence type="ECO:0000256" key="3">
    <source>
        <dbReference type="ARBA" id="ARBA00022840"/>
    </source>
</evidence>
<evidence type="ECO:0000259" key="11">
    <source>
        <dbReference type="PROSITE" id="PS50067"/>
    </source>
</evidence>
<reference evidence="12" key="1">
    <citation type="submission" date="2022-12" db="EMBL/GenBank/DDBJ databases">
        <authorList>
            <person name="Alioto T."/>
            <person name="Alioto T."/>
            <person name="Gomez Garrido J."/>
        </authorList>
    </citation>
    <scope>NUCLEOTIDE SEQUENCE</scope>
</reference>
<dbReference type="AlphaFoldDB" id="A0AA35LCT4"/>
<dbReference type="Pfam" id="PF00225">
    <property type="entry name" value="Kinesin"/>
    <property type="match status" value="1"/>
</dbReference>
<evidence type="ECO:0000256" key="10">
    <source>
        <dbReference type="SAM" id="MobiDB-lite"/>
    </source>
</evidence>
<dbReference type="InterPro" id="IPR036961">
    <property type="entry name" value="Kinesin_motor_dom_sf"/>
</dbReference>
<dbReference type="InterPro" id="IPR001752">
    <property type="entry name" value="Kinesin_motor_dom"/>
</dbReference>
<dbReference type="PROSITE" id="PS00411">
    <property type="entry name" value="KINESIN_MOTOR_1"/>
    <property type="match status" value="1"/>
</dbReference>
<evidence type="ECO:0000256" key="7">
    <source>
        <dbReference type="PROSITE-ProRule" id="PRU00283"/>
    </source>
</evidence>
<feature type="region of interest" description="Disordered" evidence="10">
    <location>
        <begin position="462"/>
        <end position="484"/>
    </location>
</feature>
<evidence type="ECO:0000313" key="12">
    <source>
        <dbReference type="EMBL" id="CAI5793438.1"/>
    </source>
</evidence>
<keyword evidence="8" id="KW-0493">Microtubule</keyword>
<proteinExistence type="inferred from homology"/>
<evidence type="ECO:0000256" key="4">
    <source>
        <dbReference type="ARBA" id="ARBA00023054"/>
    </source>
</evidence>
<dbReference type="Gene3D" id="3.40.850.10">
    <property type="entry name" value="Kinesin motor domain"/>
    <property type="match status" value="1"/>
</dbReference>
<dbReference type="Proteomes" id="UP001178461">
    <property type="component" value="Chromosome Z"/>
</dbReference>
<dbReference type="GO" id="GO:0005524">
    <property type="term" value="F:ATP binding"/>
    <property type="evidence" value="ECO:0007669"/>
    <property type="project" value="UniProtKB-UniRule"/>
</dbReference>
<keyword evidence="5 7" id="KW-0505">Motor protein</keyword>
<comment type="similarity">
    <text evidence="7 8">Belongs to the TRAFAC class myosin-kinesin ATPase superfamily. Kinesin family.</text>
</comment>
<evidence type="ECO:0000256" key="1">
    <source>
        <dbReference type="ARBA" id="ARBA00004245"/>
    </source>
</evidence>
<evidence type="ECO:0000256" key="8">
    <source>
        <dbReference type="RuleBase" id="RU000394"/>
    </source>
</evidence>
<sequence>MCEEGAVTVCVRVRPLPASENADLAEEESIVWKTEECTISQLDGTKSFTFDRVFHSSDNTEEGVAASVIKSAVQGYNGTIFAYGQTALGKTSTMLGTKDCPGILPMAINDVFNSICGIPDREFLLHVLYMEIHSNTFEDLLCSSMWRKKPLVVREDISGYVFVGGLTEEVVVSPEEVLSWLQKGEKNRHYSATEVNERSNQSHAIFRMIIESKEMTDISSCDSPVMVSHLNLVDLAGSERATQTGAEGIHLQECCNVNRSLSILGQVIKNLCEEQTYVNCRDSTLTWVLHKSLGGNSKTVIIFTVILTSFEETLRTLQFANTAKEMKNRPIINYVTDEDALLKRYRLEIDSLKQQIEDMSSQSQVAEIVEEKYALQNELQEKIKNLTEMLVTSASLASAQEFKFPRTRKRRATWSAGTTSQEAGECRLGSFFQKAKQFKKPCLAEMKASVSLECDDQGMTASVTIPEEEPQGLRSHLARSKSCK</sequence>
<evidence type="ECO:0000256" key="2">
    <source>
        <dbReference type="ARBA" id="ARBA00022741"/>
    </source>
</evidence>
<keyword evidence="6" id="KW-0963">Cytoplasm</keyword>
<keyword evidence="6" id="KW-0206">Cytoskeleton</keyword>
<accession>A0AA35LCT4</accession>
<keyword evidence="4 9" id="KW-0175">Coiled coil</keyword>
<dbReference type="PRINTS" id="PR00380">
    <property type="entry name" value="KINESINHEAVY"/>
</dbReference>
<feature type="binding site" evidence="7">
    <location>
        <begin position="84"/>
        <end position="91"/>
    </location>
    <ligand>
        <name>ATP</name>
        <dbReference type="ChEBI" id="CHEBI:30616"/>
    </ligand>
</feature>
<comment type="subcellular location">
    <subcellularLocation>
        <location evidence="1">Cytoplasm</location>
        <location evidence="1">Cytoskeleton</location>
    </subcellularLocation>
</comment>
<protein>
    <recommendedName>
        <fullName evidence="8">Kinesin-like protein</fullName>
    </recommendedName>
</protein>
<gene>
    <name evidence="12" type="ORF">PODLI_1B042984</name>
</gene>
<keyword evidence="3 7" id="KW-0067">ATP-binding</keyword>
<dbReference type="GO" id="GO:0005874">
    <property type="term" value="C:microtubule"/>
    <property type="evidence" value="ECO:0007669"/>
    <property type="project" value="UniProtKB-KW"/>
</dbReference>
<dbReference type="InterPro" id="IPR027417">
    <property type="entry name" value="P-loop_NTPase"/>
</dbReference>
<feature type="coiled-coil region" evidence="9">
    <location>
        <begin position="335"/>
        <end position="389"/>
    </location>
</feature>
<keyword evidence="13" id="KW-1185">Reference proteome</keyword>
<dbReference type="PANTHER" id="PTHR47968">
    <property type="entry name" value="CENTROMERE PROTEIN E"/>
    <property type="match status" value="1"/>
</dbReference>
<evidence type="ECO:0000256" key="5">
    <source>
        <dbReference type="ARBA" id="ARBA00023175"/>
    </source>
</evidence>
<organism evidence="12 13">
    <name type="scientific">Podarcis lilfordi</name>
    <name type="common">Lilford's wall lizard</name>
    <dbReference type="NCBI Taxonomy" id="74358"/>
    <lineage>
        <taxon>Eukaryota</taxon>
        <taxon>Metazoa</taxon>
        <taxon>Chordata</taxon>
        <taxon>Craniata</taxon>
        <taxon>Vertebrata</taxon>
        <taxon>Euteleostomi</taxon>
        <taxon>Lepidosauria</taxon>
        <taxon>Squamata</taxon>
        <taxon>Bifurcata</taxon>
        <taxon>Unidentata</taxon>
        <taxon>Episquamata</taxon>
        <taxon>Laterata</taxon>
        <taxon>Lacertibaenia</taxon>
        <taxon>Lacertidae</taxon>
        <taxon>Podarcis</taxon>
    </lineage>
</organism>
<name>A0AA35LCT4_9SAUR</name>
<dbReference type="SMART" id="SM00129">
    <property type="entry name" value="KISc"/>
    <property type="match status" value="1"/>
</dbReference>
<dbReference type="InterPro" id="IPR019821">
    <property type="entry name" value="Kinesin_motor_CS"/>
</dbReference>
<keyword evidence="2 7" id="KW-0547">Nucleotide-binding</keyword>
<evidence type="ECO:0000313" key="13">
    <source>
        <dbReference type="Proteomes" id="UP001178461"/>
    </source>
</evidence>
<dbReference type="SUPFAM" id="SSF52540">
    <property type="entry name" value="P-loop containing nucleoside triphosphate hydrolases"/>
    <property type="match status" value="1"/>
</dbReference>
<dbReference type="InterPro" id="IPR027640">
    <property type="entry name" value="Kinesin-like_fam"/>
</dbReference>
<dbReference type="GO" id="GO:0003777">
    <property type="term" value="F:microtubule motor activity"/>
    <property type="evidence" value="ECO:0007669"/>
    <property type="project" value="InterPro"/>
</dbReference>
<dbReference type="GO" id="GO:0000278">
    <property type="term" value="P:mitotic cell cycle"/>
    <property type="evidence" value="ECO:0007669"/>
    <property type="project" value="TreeGrafter"/>
</dbReference>
<dbReference type="GO" id="GO:0008017">
    <property type="term" value="F:microtubule binding"/>
    <property type="evidence" value="ECO:0007669"/>
    <property type="project" value="InterPro"/>
</dbReference>
<evidence type="ECO:0000256" key="9">
    <source>
        <dbReference type="SAM" id="Coils"/>
    </source>
</evidence>
<dbReference type="EMBL" id="OX395140">
    <property type="protein sequence ID" value="CAI5793438.1"/>
    <property type="molecule type" value="Genomic_DNA"/>
</dbReference>
<dbReference type="PROSITE" id="PS50067">
    <property type="entry name" value="KINESIN_MOTOR_2"/>
    <property type="match status" value="1"/>
</dbReference>
<feature type="domain" description="Kinesin motor" evidence="11">
    <location>
        <begin position="6"/>
        <end position="326"/>
    </location>
</feature>